<dbReference type="PRINTS" id="PR00147">
    <property type="entry name" value="DNAPHOTLYASE"/>
</dbReference>
<dbReference type="Gene3D" id="3.40.50.620">
    <property type="entry name" value="HUPs"/>
    <property type="match status" value="1"/>
</dbReference>
<dbReference type="InterPro" id="IPR036155">
    <property type="entry name" value="Crypto/Photolyase_N_sf"/>
</dbReference>
<gene>
    <name evidence="8" type="ORF">F7R91_20110</name>
</gene>
<feature type="binding site" evidence="4">
    <location>
        <position position="266"/>
    </location>
    <ligand>
        <name>FAD</name>
        <dbReference type="ChEBI" id="CHEBI:57692"/>
    </ligand>
</feature>
<feature type="binding site" evidence="4">
    <location>
        <begin position="234"/>
        <end position="238"/>
    </location>
    <ligand>
        <name>FAD</name>
        <dbReference type="ChEBI" id="CHEBI:57692"/>
    </ligand>
</feature>
<dbReference type="InterPro" id="IPR018394">
    <property type="entry name" value="DNA_photolyase_1_CS_C"/>
</dbReference>
<dbReference type="InterPro" id="IPR006050">
    <property type="entry name" value="DNA_photolyase_N"/>
</dbReference>
<dbReference type="GO" id="GO:0006139">
    <property type="term" value="P:nucleobase-containing compound metabolic process"/>
    <property type="evidence" value="ECO:0007669"/>
    <property type="project" value="UniProtKB-ARBA"/>
</dbReference>
<keyword evidence="8" id="KW-0456">Lyase</keyword>
<dbReference type="InterPro" id="IPR036134">
    <property type="entry name" value="Crypto/Photolyase_FAD-like_sf"/>
</dbReference>
<evidence type="ECO:0000313" key="9">
    <source>
        <dbReference type="Proteomes" id="UP000442707"/>
    </source>
</evidence>
<feature type="site" description="Electron transfer via tryptophanyl radical" evidence="5">
    <location>
        <position position="351"/>
    </location>
</feature>
<evidence type="ECO:0000256" key="5">
    <source>
        <dbReference type="PIRSR" id="PIRSR602081-2"/>
    </source>
</evidence>
<dbReference type="InterPro" id="IPR014729">
    <property type="entry name" value="Rossmann-like_a/b/a_fold"/>
</dbReference>
<dbReference type="Proteomes" id="UP000442707">
    <property type="component" value="Unassembled WGS sequence"/>
</dbReference>
<evidence type="ECO:0000256" key="6">
    <source>
        <dbReference type="RuleBase" id="RU004182"/>
    </source>
</evidence>
<dbReference type="EMBL" id="VZRB01000013">
    <property type="protein sequence ID" value="KAB1144984.1"/>
    <property type="molecule type" value="Genomic_DNA"/>
</dbReference>
<sequence length="450" mass="49724">MGVSVALFTADLRVHDNPVLRAALRDAERVVPLFVVDSGIRRTGFVVPNRAAFLADSLADLDAALRARGGRLVVRAGDVVEETCRVAVETGASVVHIAGGVSRYAARREDRLRAELAQGGRLLRVHDASLTAVPPGTLTPAGKDHFAVFTPYFRRWEGFSVRDVLPAPDAVPVPEVGSAGLPDVKTLLSCPPGPVSPGLPAGGETEGRRRLRSWLAGPLDRYEEQHDDLTADATSRLSPYLHFGCLSPAEALHRVRAHAGPGAHAFVRQLAWRDFHHQVLAARPDAAHHDYRPRHDRWRADAEQIRAWKEGRTGYPVVDAAMRQLRHEGWMPGRARMLAASFLAKTLYVDWRVGARHFLDLLVDGDIANNQLNWQWVAGTGTDTRPNRVLNPLVQARRFDPRGAYAHRWLPELRATDAMHLPDAVRREAGYPSPIVDLAEATARFRRLRG</sequence>
<dbReference type="GO" id="GO:0003904">
    <property type="term" value="F:deoxyribodipyrimidine photo-lyase activity"/>
    <property type="evidence" value="ECO:0007669"/>
    <property type="project" value="TreeGrafter"/>
</dbReference>
<feature type="binding site" evidence="4">
    <location>
        <position position="222"/>
    </location>
    <ligand>
        <name>FAD</name>
        <dbReference type="ChEBI" id="CHEBI:57692"/>
    </ligand>
</feature>
<keyword evidence="2 4" id="KW-0274">FAD</keyword>
<dbReference type="Gene3D" id="1.25.40.80">
    <property type="match status" value="1"/>
</dbReference>
<feature type="site" description="Electron transfer via tryptophanyl radical" evidence="5">
    <location>
        <position position="298"/>
    </location>
</feature>
<protein>
    <submittedName>
        <fullName evidence="8">Deoxyribodipyrimidine photo-lyase</fullName>
    </submittedName>
</protein>
<dbReference type="SUPFAM" id="SSF48173">
    <property type="entry name" value="Cryptochrome/photolyase FAD-binding domain"/>
    <property type="match status" value="1"/>
</dbReference>
<evidence type="ECO:0000256" key="3">
    <source>
        <dbReference type="ARBA" id="ARBA00022991"/>
    </source>
</evidence>
<feature type="site" description="Electron transfer via tryptophanyl radical" evidence="5">
    <location>
        <position position="374"/>
    </location>
</feature>
<dbReference type="GO" id="GO:0009416">
    <property type="term" value="P:response to light stimulus"/>
    <property type="evidence" value="ECO:0007669"/>
    <property type="project" value="TreeGrafter"/>
</dbReference>
<dbReference type="PROSITE" id="PS00394">
    <property type="entry name" value="DNA_PHOTOLYASES_1_1"/>
    <property type="match status" value="1"/>
</dbReference>
<evidence type="ECO:0000256" key="1">
    <source>
        <dbReference type="ARBA" id="ARBA00022630"/>
    </source>
</evidence>
<comment type="cofactor">
    <cofactor evidence="4">
        <name>FAD</name>
        <dbReference type="ChEBI" id="CHEBI:57692"/>
    </cofactor>
    <text evidence="4">Binds 1 FAD per subunit.</text>
</comment>
<dbReference type="SUPFAM" id="SSF52425">
    <property type="entry name" value="Cryptochrome/photolyase, N-terminal domain"/>
    <property type="match status" value="1"/>
</dbReference>
<name>A0A6H9UZR9_9ACTN</name>
<dbReference type="GO" id="GO:0071949">
    <property type="term" value="F:FAD binding"/>
    <property type="evidence" value="ECO:0007669"/>
    <property type="project" value="TreeGrafter"/>
</dbReference>
<accession>A0A6H9UZR9</accession>
<feature type="binding site" evidence="4">
    <location>
        <begin position="364"/>
        <end position="366"/>
    </location>
    <ligand>
        <name>FAD</name>
        <dbReference type="ChEBI" id="CHEBI:57692"/>
    </ligand>
</feature>
<dbReference type="AlphaFoldDB" id="A0A6H9UZR9"/>
<dbReference type="Pfam" id="PF03441">
    <property type="entry name" value="FAD_binding_7"/>
    <property type="match status" value="1"/>
</dbReference>
<keyword evidence="9" id="KW-1185">Reference proteome</keyword>
<dbReference type="InterPro" id="IPR005101">
    <property type="entry name" value="Cryptochr/Photolyase_FAD-bd"/>
</dbReference>
<dbReference type="RefSeq" id="WP_150950457.1">
    <property type="nucleotide sequence ID" value="NZ_VZRB01000013.1"/>
</dbReference>
<dbReference type="Gene3D" id="1.10.579.10">
    <property type="entry name" value="DNA Cyclobutane Dipyrimidine Photolyase, subunit A, domain 3"/>
    <property type="match status" value="1"/>
</dbReference>
<evidence type="ECO:0000259" key="7">
    <source>
        <dbReference type="PROSITE" id="PS51645"/>
    </source>
</evidence>
<organism evidence="8 9">
    <name type="scientific">Streptomyces luteolifulvus</name>
    <dbReference type="NCBI Taxonomy" id="2615112"/>
    <lineage>
        <taxon>Bacteria</taxon>
        <taxon>Bacillati</taxon>
        <taxon>Actinomycetota</taxon>
        <taxon>Actinomycetes</taxon>
        <taxon>Kitasatosporales</taxon>
        <taxon>Streptomycetaceae</taxon>
        <taxon>Streptomyces</taxon>
    </lineage>
</organism>
<reference evidence="8 9" key="1">
    <citation type="submission" date="2019-09" db="EMBL/GenBank/DDBJ databases">
        <title>Screening of Novel Bioactive Compounds from Soil-Associated.</title>
        <authorList>
            <person name="Zhao S."/>
        </authorList>
    </citation>
    <scope>NUCLEOTIDE SEQUENCE [LARGE SCALE GENOMIC DNA]</scope>
    <source>
        <strain evidence="8 9">HIT-DPA4</strain>
    </source>
</reference>
<keyword evidence="3 6" id="KW-0157">Chromophore</keyword>
<dbReference type="GO" id="GO:0006950">
    <property type="term" value="P:response to stress"/>
    <property type="evidence" value="ECO:0007669"/>
    <property type="project" value="UniProtKB-ARBA"/>
</dbReference>
<dbReference type="Pfam" id="PF00875">
    <property type="entry name" value="DNA_photolyase"/>
    <property type="match status" value="1"/>
</dbReference>
<comment type="similarity">
    <text evidence="6">Belongs to the DNA photolyase family.</text>
</comment>
<dbReference type="PROSITE" id="PS51645">
    <property type="entry name" value="PHR_CRY_ALPHA_BETA"/>
    <property type="match status" value="1"/>
</dbReference>
<feature type="domain" description="Photolyase/cryptochrome alpha/beta" evidence="7">
    <location>
        <begin position="2"/>
        <end position="131"/>
    </location>
</feature>
<dbReference type="PANTHER" id="PTHR11455:SF9">
    <property type="entry name" value="CRYPTOCHROME CIRCADIAN CLOCK 5 ISOFORM X1"/>
    <property type="match status" value="1"/>
</dbReference>
<dbReference type="GO" id="GO:0003677">
    <property type="term" value="F:DNA binding"/>
    <property type="evidence" value="ECO:0007669"/>
    <property type="project" value="TreeGrafter"/>
</dbReference>
<evidence type="ECO:0000256" key="2">
    <source>
        <dbReference type="ARBA" id="ARBA00022827"/>
    </source>
</evidence>
<proteinExistence type="inferred from homology"/>
<evidence type="ECO:0000313" key="8">
    <source>
        <dbReference type="EMBL" id="KAB1144984.1"/>
    </source>
</evidence>
<keyword evidence="1 4" id="KW-0285">Flavoprotein</keyword>
<evidence type="ECO:0000256" key="4">
    <source>
        <dbReference type="PIRSR" id="PIRSR602081-1"/>
    </source>
</evidence>
<comment type="caution">
    <text evidence="8">The sequence shown here is derived from an EMBL/GenBank/DDBJ whole genome shotgun (WGS) entry which is preliminary data.</text>
</comment>
<dbReference type="PANTHER" id="PTHR11455">
    <property type="entry name" value="CRYPTOCHROME"/>
    <property type="match status" value="1"/>
</dbReference>
<dbReference type="InterPro" id="IPR002081">
    <property type="entry name" value="Cryptochrome/DNA_photolyase_1"/>
</dbReference>